<evidence type="ECO:0000256" key="3">
    <source>
        <dbReference type="ARBA" id="ARBA00013274"/>
    </source>
</evidence>
<feature type="short sequence motif" description="DGA/G" evidence="12">
    <location>
        <begin position="1055"/>
        <end position="1057"/>
    </location>
</feature>
<dbReference type="Gene3D" id="2.60.120.10">
    <property type="entry name" value="Jelly Rolls"/>
    <property type="match status" value="3"/>
</dbReference>
<dbReference type="EMBL" id="ASGP02000003">
    <property type="protein sequence ID" value="KAH9518109.1"/>
    <property type="molecule type" value="Genomic_DNA"/>
</dbReference>
<accession>A0A922I0H1</accession>
<feature type="domain" description="Cyclic nucleotide-binding" evidence="15">
    <location>
        <begin position="473"/>
        <end position="558"/>
    </location>
</feature>
<dbReference type="Proteomes" id="UP000790347">
    <property type="component" value="Unassembled WGS sequence"/>
</dbReference>
<dbReference type="FunFam" id="2.60.120.10:FF:000022">
    <property type="entry name" value="Patatin like phospholipase domain containing 7"/>
    <property type="match status" value="1"/>
</dbReference>
<evidence type="ECO:0000256" key="6">
    <source>
        <dbReference type="ARBA" id="ARBA00022801"/>
    </source>
</evidence>
<evidence type="ECO:0000256" key="1">
    <source>
        <dbReference type="ARBA" id="ARBA00004389"/>
    </source>
</evidence>
<reference evidence="17" key="2">
    <citation type="journal article" date="2022" name="Res Sq">
        <title>Comparative Genomics Reveals Insights into the Divergent Evolution of Astigmatic Mites and Household Pest Adaptations.</title>
        <authorList>
            <person name="Xiong Q."/>
            <person name="Wan A.T.-Y."/>
            <person name="Liu X.-Y."/>
            <person name="Fung C.S.-H."/>
            <person name="Xiao X."/>
            <person name="Malainual N."/>
            <person name="Hou J."/>
            <person name="Wang L."/>
            <person name="Wang M."/>
            <person name="Yang K."/>
            <person name="Cui Y."/>
            <person name="Leung E."/>
            <person name="Nong W."/>
            <person name="Shin S.-K."/>
            <person name="Au S."/>
            <person name="Jeong K.Y."/>
            <person name="Chew F.T."/>
            <person name="Hui J."/>
            <person name="Leung T.F."/>
            <person name="Tungtrongchitr A."/>
            <person name="Zhong N."/>
            <person name="Liu Z."/>
            <person name="Tsui S."/>
        </authorList>
    </citation>
    <scope>NUCLEOTIDE SEQUENCE</scope>
    <source>
        <strain evidence="17">Derf</strain>
        <tissue evidence="17">Whole organism</tissue>
    </source>
</reference>
<evidence type="ECO:0000256" key="5">
    <source>
        <dbReference type="ARBA" id="ARBA00022692"/>
    </source>
</evidence>
<keyword evidence="7" id="KW-0256">Endoplasmic reticulum</keyword>
<feature type="region of interest" description="Disordered" evidence="13">
    <location>
        <begin position="377"/>
        <end position="410"/>
    </location>
</feature>
<dbReference type="PROSITE" id="PS51635">
    <property type="entry name" value="PNPLA"/>
    <property type="match status" value="1"/>
</dbReference>
<feature type="short sequence motif" description="GXSXG" evidence="12">
    <location>
        <begin position="933"/>
        <end position="937"/>
    </location>
</feature>
<dbReference type="InterPro" id="IPR002641">
    <property type="entry name" value="PNPLA_dom"/>
</dbReference>
<feature type="domain" description="Cyclic nucleotide-binding" evidence="15">
    <location>
        <begin position="569"/>
        <end position="656"/>
    </location>
</feature>
<dbReference type="PANTHER" id="PTHR14226:SF29">
    <property type="entry name" value="NEUROPATHY TARGET ESTERASE SWS"/>
    <property type="match status" value="1"/>
</dbReference>
<dbReference type="Pfam" id="PF01734">
    <property type="entry name" value="Patatin"/>
    <property type="match status" value="1"/>
</dbReference>
<dbReference type="CDD" id="cd00038">
    <property type="entry name" value="CAP_ED"/>
    <property type="match status" value="3"/>
</dbReference>
<dbReference type="InterPro" id="IPR016035">
    <property type="entry name" value="Acyl_Trfase/lysoPLipase"/>
</dbReference>
<dbReference type="SMART" id="SM00100">
    <property type="entry name" value="cNMP"/>
    <property type="match status" value="2"/>
</dbReference>
<evidence type="ECO:0000256" key="10">
    <source>
        <dbReference type="ARBA" id="ARBA00023098"/>
    </source>
</evidence>
<feature type="compositionally biased region" description="Basic and acidic residues" evidence="13">
    <location>
        <begin position="1286"/>
        <end position="1307"/>
    </location>
</feature>
<proteinExistence type="inferred from homology"/>
<dbReference type="InterPro" id="IPR018490">
    <property type="entry name" value="cNMP-bd_dom_sf"/>
</dbReference>
<feature type="region of interest" description="Disordered" evidence="13">
    <location>
        <begin position="1284"/>
        <end position="1307"/>
    </location>
</feature>
<evidence type="ECO:0000256" key="12">
    <source>
        <dbReference type="PROSITE-ProRule" id="PRU01161"/>
    </source>
</evidence>
<feature type="active site" description="Nucleophile" evidence="12">
    <location>
        <position position="935"/>
    </location>
</feature>
<dbReference type="SUPFAM" id="SSF51206">
    <property type="entry name" value="cAMP-binding domain-like"/>
    <property type="match status" value="3"/>
</dbReference>
<keyword evidence="6 12" id="KW-0378">Hydrolase</keyword>
<evidence type="ECO:0000256" key="7">
    <source>
        <dbReference type="ARBA" id="ARBA00022824"/>
    </source>
</evidence>
<feature type="domain" description="Cyclic nucleotide-binding" evidence="15">
    <location>
        <begin position="177"/>
        <end position="304"/>
    </location>
</feature>
<feature type="short sequence motif" description="GXGXXG" evidence="12">
    <location>
        <begin position="906"/>
        <end position="911"/>
    </location>
</feature>
<keyword evidence="8 12" id="KW-0442">Lipid degradation</keyword>
<evidence type="ECO:0000256" key="8">
    <source>
        <dbReference type="ARBA" id="ARBA00022963"/>
    </source>
</evidence>
<dbReference type="CDD" id="cd07225">
    <property type="entry name" value="Pat_PNPLA6_PNPLA7"/>
    <property type="match status" value="1"/>
</dbReference>
<dbReference type="FunFam" id="3.40.1090.10:FF:000001">
    <property type="entry name" value="neuropathy target esterase isoform X2"/>
    <property type="match status" value="1"/>
</dbReference>
<organism evidence="17 18">
    <name type="scientific">Dermatophagoides farinae</name>
    <name type="common">American house dust mite</name>
    <dbReference type="NCBI Taxonomy" id="6954"/>
    <lineage>
        <taxon>Eukaryota</taxon>
        <taxon>Metazoa</taxon>
        <taxon>Ecdysozoa</taxon>
        <taxon>Arthropoda</taxon>
        <taxon>Chelicerata</taxon>
        <taxon>Arachnida</taxon>
        <taxon>Acari</taxon>
        <taxon>Acariformes</taxon>
        <taxon>Sarcoptiformes</taxon>
        <taxon>Astigmata</taxon>
        <taxon>Psoroptidia</taxon>
        <taxon>Analgoidea</taxon>
        <taxon>Pyroglyphidae</taxon>
        <taxon>Dermatophagoidinae</taxon>
        <taxon>Dermatophagoides</taxon>
    </lineage>
</organism>
<keyword evidence="9 14" id="KW-1133">Transmembrane helix</keyword>
<dbReference type="Pfam" id="PF24179">
    <property type="entry name" value="NTE_Ploop"/>
    <property type="match status" value="1"/>
</dbReference>
<comment type="similarity">
    <text evidence="2">Belongs to the NTE family.</text>
</comment>
<evidence type="ECO:0000313" key="17">
    <source>
        <dbReference type="EMBL" id="KAH9518109.1"/>
    </source>
</evidence>
<dbReference type="Pfam" id="PF00027">
    <property type="entry name" value="cNMP_binding"/>
    <property type="match status" value="3"/>
</dbReference>
<feature type="compositionally biased region" description="Basic and acidic residues" evidence="13">
    <location>
        <begin position="395"/>
        <end position="404"/>
    </location>
</feature>
<dbReference type="EC" id="3.1.1.5" evidence="3"/>
<keyword evidence="18" id="KW-1185">Reference proteome</keyword>
<feature type="domain" description="PNPLA" evidence="16">
    <location>
        <begin position="902"/>
        <end position="1068"/>
    </location>
</feature>
<evidence type="ECO:0000256" key="2">
    <source>
        <dbReference type="ARBA" id="ARBA00006636"/>
    </source>
</evidence>
<keyword evidence="11 14" id="KW-0472">Membrane</keyword>
<keyword evidence="5 14" id="KW-0812">Transmembrane</keyword>
<evidence type="ECO:0000256" key="11">
    <source>
        <dbReference type="ARBA" id="ARBA00023136"/>
    </source>
</evidence>
<dbReference type="InterPro" id="IPR000595">
    <property type="entry name" value="cNMP-bd_dom"/>
</dbReference>
<evidence type="ECO:0000256" key="9">
    <source>
        <dbReference type="ARBA" id="ARBA00022989"/>
    </source>
</evidence>
<evidence type="ECO:0000256" key="4">
    <source>
        <dbReference type="ARBA" id="ARBA00022553"/>
    </source>
</evidence>
<feature type="active site" description="Proton acceptor" evidence="12">
    <location>
        <position position="1055"/>
    </location>
</feature>
<evidence type="ECO:0000256" key="13">
    <source>
        <dbReference type="SAM" id="MobiDB-lite"/>
    </source>
</evidence>
<feature type="transmembrane region" description="Helical" evidence="14">
    <location>
        <begin position="51"/>
        <end position="69"/>
    </location>
</feature>
<dbReference type="InterPro" id="IPR056556">
    <property type="entry name" value="NTE1_P-loop_dom"/>
</dbReference>
<dbReference type="Gene3D" id="3.40.1090.10">
    <property type="entry name" value="Cytosolic phospholipase A2 catalytic domain"/>
    <property type="match status" value="2"/>
</dbReference>
<sequence>MNNFFHWIPSLYGWSSMANNENEKMLNYVTEFVYSIYVDHRELAFQNPRTLFLYCTILFICVVIFLYHLNKLRKKVTKVILPDETKPRFRKRDKVMFFGRKILRKVRSSVPDPIRHRGRKRQFVLKFAKRLLRLKKDDPLQLKVKEPSQAFLKEDIYDPAGHDLPEELVYMIHGIRVLGFFEKPLFLKMCQKIEEMNVMKGEFLFNIGDPDDSIYIVKNGEIKVTLNEPDGSILLLKNVYTGECIASMLSVMDVLNGYPSQFKTISASAVQDSQILRLKIDVLKQLVDDNPEMLIRVVQIIMVRLQRVTFTSLYKYLGLTTQLIKPGIQLPKRSLANINATLLKKSSPSRNNRNGHHRSYSNADAIDLGKLIKMESDTSKTAASNNESSSSPKLIRQDSEDRSRFMMTKRKKSVLGDDRTAGMTYDEMVDMAIADLKIILHIDDGNILRDHIKIKEFYRDACLASEESHDEINLIFVLSGSITISQKLIDSNEEANLYTVYPGELIGALDVLTGEESIFTVRTKQNCKVAVISRDAAYDILSKYPKVALNLAHTVIQRLSPFVRQIDFALDWNHYESGRAIYRIGEKSDCTYIVLSGRLRSVIQLTNGKRQLVGEYGKGDLFGIVELITQTPRSSTVIAVRDTELAKLPDGLLETIKTKYPVVVTRLIHLLGHRLLVGNNMYSLTSGKPISDIGSRPTGSNFSTVALLSVNDEVPLHAFAYELYHALTAIGSVELLTSDFVRKCLGQTALDRQNEYRLCHWLGIQEDKNKIVLYQCDKGFSAWTQRCIRQADCILIVGMGEQEPTVGEVEKQLQYLSIRTQKELVLLHRLDGPRPKNTVEWLNMRDWCSSHHHIRCPKRVFIKRSPLKLREYYENEVKTHQPSIFSDYSRLARFLTGKSIGLVLGGGGARGIAHIGMIKSIIEAGLPIDMVGGVSIGAFMGALWCQENNLTTFIQKAQSWSNGMTSYWHQILDLTYPSTAMFTGNAFNRSIYEVFAEVQIEDLWLPYFTVTTDITSSCPRTHRHGSLWRYVRASMSLSGYLPPLCDPTDGHLLLDGGYVNNLPADIMHNVMGAETILAIDVGSQDNSDLTNYGDTLSGWWLLWKRWNPFTEPVRVPNLPEIQSRLAYVCCEKQLEEVKSSDYCWYIRPPIDGFKTLQFKSFKEIMNVGYHHGKAVFSTVNFGDELSIFELFNKEKNQIRRKSIISQSNNESIIGGDRSIDSHSLMIIGKASRQTSFTDLAERICNIQNPIISNTATEFEFDNIIEDEEAEGEEEEEEMMDNYFSEPELRDTDTDIENLIDRKISNEV</sequence>
<evidence type="ECO:0000259" key="16">
    <source>
        <dbReference type="PROSITE" id="PS51635"/>
    </source>
</evidence>
<dbReference type="GO" id="GO:0016042">
    <property type="term" value="P:lipid catabolic process"/>
    <property type="evidence" value="ECO:0007669"/>
    <property type="project" value="UniProtKB-UniRule"/>
</dbReference>
<dbReference type="FunFam" id="2.60.120.10:FF:000010">
    <property type="entry name" value="neuropathy target esterase isoform X1"/>
    <property type="match status" value="1"/>
</dbReference>
<evidence type="ECO:0000313" key="18">
    <source>
        <dbReference type="Proteomes" id="UP000790347"/>
    </source>
</evidence>
<dbReference type="GO" id="GO:0004622">
    <property type="term" value="F:phosphatidylcholine lysophospholipase activity"/>
    <property type="evidence" value="ECO:0007669"/>
    <property type="project" value="UniProtKB-EC"/>
</dbReference>
<keyword evidence="10 12" id="KW-0443">Lipid metabolism</keyword>
<keyword evidence="4" id="KW-0597">Phosphoprotein</keyword>
<evidence type="ECO:0000256" key="14">
    <source>
        <dbReference type="SAM" id="Phobius"/>
    </source>
</evidence>
<gene>
    <name evidence="17" type="primary">PNPLA6</name>
    <name evidence="17" type="ORF">DERF_008706</name>
</gene>
<reference evidence="17" key="1">
    <citation type="submission" date="2013-05" db="EMBL/GenBank/DDBJ databases">
        <authorList>
            <person name="Yim A.K.Y."/>
            <person name="Chan T.F."/>
            <person name="Ji K.M."/>
            <person name="Liu X.Y."/>
            <person name="Zhou J.W."/>
            <person name="Li R.Q."/>
            <person name="Yang K.Y."/>
            <person name="Li J."/>
            <person name="Li M."/>
            <person name="Law P.T.W."/>
            <person name="Wu Y.L."/>
            <person name="Cai Z.L."/>
            <person name="Qin H."/>
            <person name="Bao Y."/>
            <person name="Leung R.K.K."/>
            <person name="Ng P.K.S."/>
            <person name="Zou J."/>
            <person name="Zhong X.J."/>
            <person name="Ran P.X."/>
            <person name="Zhong N.S."/>
            <person name="Liu Z.G."/>
            <person name="Tsui S.K.W."/>
        </authorList>
    </citation>
    <scope>NUCLEOTIDE SEQUENCE</scope>
    <source>
        <strain evidence="17">Derf</strain>
        <tissue evidence="17">Whole organism</tissue>
    </source>
</reference>
<comment type="caution">
    <text evidence="17">The sequence shown here is derived from an EMBL/GenBank/DDBJ whole genome shotgun (WGS) entry which is preliminary data.</text>
</comment>
<feature type="compositionally biased region" description="Polar residues" evidence="13">
    <location>
        <begin position="379"/>
        <end position="392"/>
    </location>
</feature>
<evidence type="ECO:0000259" key="15">
    <source>
        <dbReference type="PROSITE" id="PS50042"/>
    </source>
</evidence>
<dbReference type="InterPro" id="IPR014710">
    <property type="entry name" value="RmlC-like_jellyroll"/>
</dbReference>
<protein>
    <recommendedName>
        <fullName evidence="3">lysophospholipase</fullName>
        <ecNumber evidence="3">3.1.1.5</ecNumber>
    </recommendedName>
</protein>
<comment type="subcellular location">
    <subcellularLocation>
        <location evidence="1">Endoplasmic reticulum membrane</location>
        <topology evidence="1">Single-pass membrane protein</topology>
    </subcellularLocation>
</comment>
<dbReference type="PROSITE" id="PS50042">
    <property type="entry name" value="CNMP_BINDING_3"/>
    <property type="match status" value="3"/>
</dbReference>
<dbReference type="SUPFAM" id="SSF52151">
    <property type="entry name" value="FabD/lysophospholipase-like"/>
    <property type="match status" value="1"/>
</dbReference>
<dbReference type="GO" id="GO:0005789">
    <property type="term" value="C:endoplasmic reticulum membrane"/>
    <property type="evidence" value="ECO:0007669"/>
    <property type="project" value="UniProtKB-SubCell"/>
</dbReference>
<dbReference type="PANTHER" id="PTHR14226">
    <property type="entry name" value="NEUROPATHY TARGET ESTERASE/SWISS CHEESE D.MELANOGASTER"/>
    <property type="match status" value="1"/>
</dbReference>
<dbReference type="InterPro" id="IPR050301">
    <property type="entry name" value="NTE"/>
</dbReference>
<name>A0A922I0H1_DERFA</name>